<dbReference type="Gene3D" id="3.30.420.580">
    <property type="match status" value="1"/>
</dbReference>
<feature type="region of interest" description="Disordered" evidence="2">
    <location>
        <begin position="154"/>
        <end position="184"/>
    </location>
</feature>
<proteinExistence type="inferred from homology"/>
<keyword evidence="4" id="KW-1185">Reference proteome</keyword>
<dbReference type="STRING" id="1245769.A0A0C7N498"/>
<feature type="compositionally biased region" description="Polar residues" evidence="2">
    <location>
        <begin position="156"/>
        <end position="165"/>
    </location>
</feature>
<dbReference type="GO" id="GO:0003729">
    <property type="term" value="F:mRNA binding"/>
    <property type="evidence" value="ECO:0007669"/>
    <property type="project" value="EnsemblFungi"/>
</dbReference>
<sequence>MTSPAKEARSEDAHGDVQDIPIADVEDEELDHDGDFSTADQTPLSMTPVPSAGGSLQTNSKVKKPEHTTPTKQQPQQLTKMPMHLLEKRRQGRLKAAEQYAQKMKTIGIERRDNSAIHQNGLFRALSLINQKNYSSDYLKRDDQIFAMRERKELRNATSSQNNPENPVEDDDQDSIDEESETNTIVIHPGSKSLKIGFATDVLPQSIPSCVAIPRPANFKDTPPILKPFDQEAYHEAKESIQQDFKERMRYYKRKIMPNSHEAVVNFNARVQSEKIPEHNDLHRVEWIQQPSKVYYGEEATRCLSSHFIVRSPFWKGKFNVDSPQYQSLQELLSDVCELLKFALMHPKLNIKESQIPNYKVVVVVPDAYDKAYVESFIRLLLIDLKFQAVAILQESLASCYGAGIGDSTCVVDIGATSTKIACVDEGLVLENSIISLDFGGDDVTRLFAKFLLESKFPYEDIDLNSPQGWTLIESLKEKYATFQDANVTIQLYNFLKRLPGKPGAEKFEFKVFDEVMTAPMGLFFPEIFPIVKTQEQEVNRYVSKQLPRSKDLFTYKDNNVKSISQYSCQKETSYCDLGRDLDVLQKLLNLPSEIDEYQQATIADLTPTYTALEKAIIESITNACVCLDNNHSKAMNFYSNILVVGGSSKFPSLDFILTDRINIWRPRLLSVSTLPTFYDKIAKLVKEFEQTNKLSDIKDQEEMAAQKKKLAKTIKTELQSYWEDVDALGGNESVFPINVLPAPREMDPSLLTWKGGSVFARLKLIEELYVTNSDWDILGSRILQYKCIFDY</sequence>
<dbReference type="AlphaFoldDB" id="A0A0C7N498"/>
<dbReference type="OrthoDB" id="5572108at2759"/>
<feature type="region of interest" description="Disordered" evidence="2">
    <location>
        <begin position="1"/>
        <end position="79"/>
    </location>
</feature>
<reference evidence="3 4" key="1">
    <citation type="submission" date="2014-12" db="EMBL/GenBank/DDBJ databases">
        <authorList>
            <person name="Neuveglise Cecile"/>
        </authorList>
    </citation>
    <scope>NUCLEOTIDE SEQUENCE [LARGE SCALE GENOMIC DNA]</scope>
    <source>
        <strain evidence="3 4">CBS 12615</strain>
    </source>
</reference>
<dbReference type="Gene3D" id="3.90.640.10">
    <property type="entry name" value="Actin, Chain A, domain 4"/>
    <property type="match status" value="1"/>
</dbReference>
<evidence type="ECO:0000256" key="2">
    <source>
        <dbReference type="SAM" id="MobiDB-lite"/>
    </source>
</evidence>
<dbReference type="SMART" id="SM00268">
    <property type="entry name" value="ACTIN"/>
    <property type="match status" value="1"/>
</dbReference>
<dbReference type="CDD" id="cd10206">
    <property type="entry name" value="ASKHA_NBD_Arp8-like"/>
    <property type="match status" value="1"/>
</dbReference>
<dbReference type="InterPro" id="IPR004000">
    <property type="entry name" value="Actin"/>
</dbReference>
<accession>A0A0C7N498</accession>
<dbReference type="Proteomes" id="UP000054304">
    <property type="component" value="Unassembled WGS sequence"/>
</dbReference>
<evidence type="ECO:0000256" key="1">
    <source>
        <dbReference type="RuleBase" id="RU000487"/>
    </source>
</evidence>
<dbReference type="GO" id="GO:0006312">
    <property type="term" value="P:mitotic recombination"/>
    <property type="evidence" value="ECO:0007669"/>
    <property type="project" value="EnsemblFungi"/>
</dbReference>
<organism evidence="3 4">
    <name type="scientific">Lachancea lanzarotensis</name>
    <dbReference type="NCBI Taxonomy" id="1245769"/>
    <lineage>
        <taxon>Eukaryota</taxon>
        <taxon>Fungi</taxon>
        <taxon>Dikarya</taxon>
        <taxon>Ascomycota</taxon>
        <taxon>Saccharomycotina</taxon>
        <taxon>Saccharomycetes</taxon>
        <taxon>Saccharomycetales</taxon>
        <taxon>Saccharomycetaceae</taxon>
        <taxon>Lachancea</taxon>
    </lineage>
</organism>
<gene>
    <name evidence="3" type="ORF">LALA0_S01e07690g</name>
</gene>
<dbReference type="Pfam" id="PF00022">
    <property type="entry name" value="Actin"/>
    <property type="match status" value="1"/>
</dbReference>
<feature type="compositionally biased region" description="Low complexity" evidence="2">
    <location>
        <begin position="70"/>
        <end position="79"/>
    </location>
</feature>
<evidence type="ECO:0000313" key="4">
    <source>
        <dbReference type="Proteomes" id="UP000054304"/>
    </source>
</evidence>
<dbReference type="GO" id="GO:0031011">
    <property type="term" value="C:Ino80 complex"/>
    <property type="evidence" value="ECO:0007669"/>
    <property type="project" value="EnsemblFungi"/>
</dbReference>
<evidence type="ECO:0000313" key="3">
    <source>
        <dbReference type="EMBL" id="CEP60306.1"/>
    </source>
</evidence>
<dbReference type="SUPFAM" id="SSF53067">
    <property type="entry name" value="Actin-like ATPase domain"/>
    <property type="match status" value="2"/>
</dbReference>
<dbReference type="InterPro" id="IPR043129">
    <property type="entry name" value="ATPase_NBD"/>
</dbReference>
<dbReference type="GO" id="GO:0006338">
    <property type="term" value="P:chromatin remodeling"/>
    <property type="evidence" value="ECO:0007669"/>
    <property type="project" value="EnsemblFungi"/>
</dbReference>
<comment type="similarity">
    <text evidence="1">Belongs to the actin family.</text>
</comment>
<dbReference type="Gene3D" id="3.30.420.40">
    <property type="match status" value="1"/>
</dbReference>
<protein>
    <submittedName>
        <fullName evidence="3">LALA0S01e07690g1_1</fullName>
    </submittedName>
</protein>
<dbReference type="GeneID" id="34683684"/>
<dbReference type="RefSeq" id="XP_022626551.1">
    <property type="nucleotide sequence ID" value="XM_022774456.1"/>
</dbReference>
<dbReference type="GO" id="GO:0006302">
    <property type="term" value="P:double-strand break repair"/>
    <property type="evidence" value="ECO:0007669"/>
    <property type="project" value="EnsemblFungi"/>
</dbReference>
<feature type="compositionally biased region" description="Acidic residues" evidence="2">
    <location>
        <begin position="167"/>
        <end position="181"/>
    </location>
</feature>
<dbReference type="PANTHER" id="PTHR11937">
    <property type="entry name" value="ACTIN"/>
    <property type="match status" value="1"/>
</dbReference>
<feature type="compositionally biased region" description="Basic and acidic residues" evidence="2">
    <location>
        <begin position="1"/>
        <end position="17"/>
    </location>
</feature>
<dbReference type="HOGENOM" id="CLU_006974_0_1_1"/>
<name>A0A0C7N498_9SACH</name>
<dbReference type="EMBL" id="LN736360">
    <property type="protein sequence ID" value="CEP60306.1"/>
    <property type="molecule type" value="Genomic_DNA"/>
</dbReference>